<keyword evidence="5 6" id="KW-0472">Membrane</keyword>
<dbReference type="Proteomes" id="UP000621799">
    <property type="component" value="Unassembled WGS sequence"/>
</dbReference>
<feature type="transmembrane region" description="Helical" evidence="6">
    <location>
        <begin position="61"/>
        <end position="80"/>
    </location>
</feature>
<dbReference type="EMBL" id="JADEXN010000259">
    <property type="protein sequence ID" value="MBE9041877.1"/>
    <property type="molecule type" value="Genomic_DNA"/>
</dbReference>
<evidence type="ECO:0000313" key="8">
    <source>
        <dbReference type="EMBL" id="MBE9041877.1"/>
    </source>
</evidence>
<dbReference type="Pfam" id="PF00924">
    <property type="entry name" value="MS_channel_2nd"/>
    <property type="match status" value="1"/>
</dbReference>
<dbReference type="PANTHER" id="PTHR30566">
    <property type="entry name" value="YNAI-RELATED MECHANOSENSITIVE ION CHANNEL"/>
    <property type="match status" value="1"/>
</dbReference>
<dbReference type="Gene3D" id="1.10.287.1260">
    <property type="match status" value="1"/>
</dbReference>
<protein>
    <submittedName>
        <fullName evidence="8">Mechanosensitive ion channel</fullName>
    </submittedName>
</protein>
<comment type="caution">
    <text evidence="8">The sequence shown here is derived from an EMBL/GenBank/DDBJ whole genome shotgun (WGS) entry which is preliminary data.</text>
</comment>
<dbReference type="InterPro" id="IPR011014">
    <property type="entry name" value="MscS_channel_TM-2"/>
</dbReference>
<dbReference type="SUPFAM" id="SSF82861">
    <property type="entry name" value="Mechanosensitive channel protein MscS (YggB), transmembrane region"/>
    <property type="match status" value="1"/>
</dbReference>
<proteinExistence type="inferred from homology"/>
<dbReference type="InterPro" id="IPR010920">
    <property type="entry name" value="LSM_dom_sf"/>
</dbReference>
<evidence type="ECO:0000313" key="9">
    <source>
        <dbReference type="Proteomes" id="UP000621799"/>
    </source>
</evidence>
<sequence>MNLPDTLKVSAILLLGTIIFFFFILIVGLSSVKLPQLLRSLTHHFFVGQARNIYEEIFAPYQAWIVWSLVAIVFDAILLVNSQRSSIAFFEVPLGTIVAINMSFLGFNLFDRLYDSQLLEAALENGEKINSELLVLAKFISNAVIVLTIVFIFAQAHQINLFGLLASLGIGGVAIAFASQKVLEQILWSIVLYIDRPFSIDDYIHLPDSTLGRVESIGWRSTKIRLSGKNTLVIVPNSLLAQTSIENMTRSRRMISIANLILLRDISEEEEALIEQVIFESTRDILGIDRRFTQVKFESVVDASGQKYVKAKLIFYILGAAESSMDLRKNLLEIAKERIMEDLNKHDIKFSFDETTIDITQPMNI</sequence>
<dbReference type="InterPro" id="IPR023408">
    <property type="entry name" value="MscS_beta-dom_sf"/>
</dbReference>
<comment type="subcellular location">
    <subcellularLocation>
        <location evidence="1">Membrane</location>
        <topology evidence="1">Multi-pass membrane protein</topology>
    </subcellularLocation>
</comment>
<dbReference type="RefSeq" id="WP_264322068.1">
    <property type="nucleotide sequence ID" value="NZ_JADEXN010000259.1"/>
</dbReference>
<evidence type="ECO:0000259" key="7">
    <source>
        <dbReference type="Pfam" id="PF00924"/>
    </source>
</evidence>
<evidence type="ECO:0000256" key="2">
    <source>
        <dbReference type="ARBA" id="ARBA00008017"/>
    </source>
</evidence>
<dbReference type="InterPro" id="IPR006685">
    <property type="entry name" value="MscS_channel_2nd"/>
</dbReference>
<reference evidence="8" key="1">
    <citation type="submission" date="2020-10" db="EMBL/GenBank/DDBJ databases">
        <authorList>
            <person name="Castelo-Branco R."/>
            <person name="Eusebio N."/>
            <person name="Adriana R."/>
            <person name="Vieira A."/>
            <person name="Brugerolle De Fraissinette N."/>
            <person name="Rezende De Castro R."/>
            <person name="Schneider M.P."/>
            <person name="Vasconcelos V."/>
            <person name="Leao P.N."/>
        </authorList>
    </citation>
    <scope>NUCLEOTIDE SEQUENCE</scope>
    <source>
        <strain evidence="8">LEGE 11467</strain>
    </source>
</reference>
<accession>A0A928VX70</accession>
<feature type="transmembrane region" description="Helical" evidence="6">
    <location>
        <begin position="12"/>
        <end position="32"/>
    </location>
</feature>
<dbReference type="PANTHER" id="PTHR30566:SF5">
    <property type="entry name" value="MECHANOSENSITIVE ION CHANNEL PROTEIN 1, MITOCHONDRIAL-RELATED"/>
    <property type="match status" value="1"/>
</dbReference>
<feature type="transmembrane region" description="Helical" evidence="6">
    <location>
        <begin position="87"/>
        <end position="110"/>
    </location>
</feature>
<comment type="similarity">
    <text evidence="2">Belongs to the MscS (TC 1.A.23) family.</text>
</comment>
<feature type="domain" description="Mechanosensitive ion channel MscS" evidence="7">
    <location>
        <begin position="182"/>
        <end position="250"/>
    </location>
</feature>
<keyword evidence="9" id="KW-1185">Reference proteome</keyword>
<evidence type="ECO:0000256" key="1">
    <source>
        <dbReference type="ARBA" id="ARBA00004141"/>
    </source>
</evidence>
<evidence type="ECO:0000256" key="5">
    <source>
        <dbReference type="ARBA" id="ARBA00023136"/>
    </source>
</evidence>
<dbReference type="AlphaFoldDB" id="A0A928VX70"/>
<evidence type="ECO:0000256" key="3">
    <source>
        <dbReference type="ARBA" id="ARBA00022692"/>
    </source>
</evidence>
<dbReference type="GO" id="GO:0016020">
    <property type="term" value="C:membrane"/>
    <property type="evidence" value="ECO:0007669"/>
    <property type="project" value="UniProtKB-SubCell"/>
</dbReference>
<keyword evidence="3 6" id="KW-0812">Transmembrane</keyword>
<evidence type="ECO:0000256" key="4">
    <source>
        <dbReference type="ARBA" id="ARBA00022989"/>
    </source>
</evidence>
<organism evidence="8 9">
    <name type="scientific">Zarconia navalis LEGE 11467</name>
    <dbReference type="NCBI Taxonomy" id="1828826"/>
    <lineage>
        <taxon>Bacteria</taxon>
        <taxon>Bacillati</taxon>
        <taxon>Cyanobacteriota</taxon>
        <taxon>Cyanophyceae</taxon>
        <taxon>Oscillatoriophycideae</taxon>
        <taxon>Oscillatoriales</taxon>
        <taxon>Oscillatoriales incertae sedis</taxon>
        <taxon>Zarconia</taxon>
        <taxon>Zarconia navalis</taxon>
    </lineage>
</organism>
<dbReference type="Gene3D" id="2.30.30.60">
    <property type="match status" value="1"/>
</dbReference>
<dbReference type="GO" id="GO:0055085">
    <property type="term" value="P:transmembrane transport"/>
    <property type="evidence" value="ECO:0007669"/>
    <property type="project" value="InterPro"/>
</dbReference>
<evidence type="ECO:0000256" key="6">
    <source>
        <dbReference type="SAM" id="Phobius"/>
    </source>
</evidence>
<name>A0A928VX70_9CYAN</name>
<keyword evidence="4 6" id="KW-1133">Transmembrane helix</keyword>
<dbReference type="SUPFAM" id="SSF50182">
    <property type="entry name" value="Sm-like ribonucleoproteins"/>
    <property type="match status" value="1"/>
</dbReference>
<gene>
    <name evidence="8" type="ORF">IQ235_13920</name>
</gene>
<feature type="transmembrane region" description="Helical" evidence="6">
    <location>
        <begin position="133"/>
        <end position="154"/>
    </location>
</feature>
<feature type="transmembrane region" description="Helical" evidence="6">
    <location>
        <begin position="161"/>
        <end position="179"/>
    </location>
</feature>